<keyword evidence="2" id="KW-1185">Reference proteome</keyword>
<proteinExistence type="predicted"/>
<evidence type="ECO:0000313" key="1">
    <source>
        <dbReference type="EMBL" id="ETS63770.1"/>
    </source>
</evidence>
<sequence length="310" mass="36254">MLSWFLAQFGLNQETTPPVKRQPHICVAWHVPDDRFDEFFAFFAADTRLVGHHYLGMGEDAVHIVSGSYHLAYGELDSFVEEIRGSSFYRMYTSFVGHLDLAHLEETNGARIDDMRKAFSSRQKIEPHGNVLVVWRIPRADLENRLIAFKSDPRYLRHRCFDMGEAPASVVSARYQVDDLDRFIKEITVDRCFGMHTMIRYHKLQPCEKVGPGPSQTWEGFFNLPDNQRIPSQHVYNVGRRIPTDEFEETYARHSIDPRLQRFQYMGILPDHSAQLVMEVYNVEDKDKFREEVGDVDHFAPAFSVRYFRR</sequence>
<organism evidence="1 2">
    <name type="scientific">Moesziomyces aphidis</name>
    <name type="common">Pseudozyma aphidis</name>
    <dbReference type="NCBI Taxonomy" id="84754"/>
    <lineage>
        <taxon>Eukaryota</taxon>
        <taxon>Fungi</taxon>
        <taxon>Dikarya</taxon>
        <taxon>Basidiomycota</taxon>
        <taxon>Ustilaginomycotina</taxon>
        <taxon>Ustilaginomycetes</taxon>
        <taxon>Ustilaginales</taxon>
        <taxon>Ustilaginaceae</taxon>
        <taxon>Moesziomyces</taxon>
    </lineage>
</organism>
<reference evidence="1 2" key="1">
    <citation type="journal article" date="2014" name="Genome Announc.">
        <title>Genome sequence of the basidiomycetous fungus Pseudozyma aphidis DSM70725, an efficient producer of biosurfactant mannosylerythritol lipids.</title>
        <authorList>
            <person name="Lorenz S."/>
            <person name="Guenther M."/>
            <person name="Grumaz C."/>
            <person name="Rupp S."/>
            <person name="Zibek S."/>
            <person name="Sohn K."/>
        </authorList>
    </citation>
    <scope>NUCLEOTIDE SEQUENCE [LARGE SCALE GENOMIC DNA]</scope>
    <source>
        <strain evidence="2">ATCC 32657 / CBS 517.83 / DSM 70725 / JCM 10318 / NBRC 10182 / NRRL Y-7954 / St-0401</strain>
    </source>
</reference>
<gene>
    <name evidence="1" type="ORF">PaG_02088</name>
</gene>
<protein>
    <submittedName>
        <fullName evidence="1">Uncharacterized protein</fullName>
    </submittedName>
</protein>
<comment type="caution">
    <text evidence="1">The sequence shown here is derived from an EMBL/GenBank/DDBJ whole genome shotgun (WGS) entry which is preliminary data.</text>
</comment>
<accession>W3VQP6</accession>
<dbReference type="Proteomes" id="UP000019462">
    <property type="component" value="Unassembled WGS sequence"/>
</dbReference>
<dbReference type="AlphaFoldDB" id="W3VQP6"/>
<evidence type="ECO:0000313" key="2">
    <source>
        <dbReference type="Proteomes" id="UP000019462"/>
    </source>
</evidence>
<dbReference type="HOGENOM" id="CLU_897487_0_0_1"/>
<dbReference type="OrthoDB" id="10248585at2759"/>
<dbReference type="EMBL" id="AWNI01000008">
    <property type="protein sequence ID" value="ETS63770.1"/>
    <property type="molecule type" value="Genomic_DNA"/>
</dbReference>
<name>W3VQP6_MOEAP</name>